<reference evidence="1" key="1">
    <citation type="journal article" date="2020" name="Nature">
        <title>Giant virus diversity and host interactions through global metagenomics.</title>
        <authorList>
            <person name="Schulz F."/>
            <person name="Roux S."/>
            <person name="Paez-Espino D."/>
            <person name="Jungbluth S."/>
            <person name="Walsh D.A."/>
            <person name="Denef V.J."/>
            <person name="McMahon K.D."/>
            <person name="Konstantinidis K.T."/>
            <person name="Eloe-Fadrosh E.A."/>
            <person name="Kyrpides N.C."/>
            <person name="Woyke T."/>
        </authorList>
    </citation>
    <scope>NUCLEOTIDE SEQUENCE</scope>
    <source>
        <strain evidence="1">GVMAG-M-3300022752-39</strain>
    </source>
</reference>
<accession>A0A6C0CWB9</accession>
<organism evidence="1">
    <name type="scientific">viral metagenome</name>
    <dbReference type="NCBI Taxonomy" id="1070528"/>
    <lineage>
        <taxon>unclassified sequences</taxon>
        <taxon>metagenomes</taxon>
        <taxon>organismal metagenomes</taxon>
    </lineage>
</organism>
<proteinExistence type="predicted"/>
<dbReference type="EMBL" id="MN739489">
    <property type="protein sequence ID" value="QHT07999.1"/>
    <property type="molecule type" value="Genomic_DNA"/>
</dbReference>
<dbReference type="AlphaFoldDB" id="A0A6C0CWB9"/>
<protein>
    <submittedName>
        <fullName evidence="1">Uncharacterized protein</fullName>
    </submittedName>
</protein>
<evidence type="ECO:0000313" key="1">
    <source>
        <dbReference type="EMBL" id="QHT07999.1"/>
    </source>
</evidence>
<sequence length="138" mass="16872">MIDENIIIDENVNIQMVDDFDKSSADFNLKKLMEDFENISLHMNDNDNFHHESDQLYTDMLNYDMNFTVKQLLLICEYYGLLKDVKTNKMKKQDIIEQILLFENNNDNYEMMIRRKELWYYINELKEDKMMKKFVIWG</sequence>
<name>A0A6C0CWB9_9ZZZZ</name>